<dbReference type="PRINTS" id="PR00598">
    <property type="entry name" value="HTHMARR"/>
</dbReference>
<dbReference type="SUPFAM" id="SSF46785">
    <property type="entry name" value="Winged helix' DNA-binding domain"/>
    <property type="match status" value="1"/>
</dbReference>
<reference evidence="2 3" key="1">
    <citation type="journal article" date="2018" name="Int. J. Syst. Evol. Microbiol.">
        <title>Pseudooceanicola lipolyticus sp. nov., a marine alphaproteobacterium, reclassification of Oceanicola flagellatus as Pseudooceanicola flagellatus comb. nov. and emended description of the genus Pseudooceanicola.</title>
        <authorList>
            <person name="Huang M.-M."/>
            <person name="Guo L.-L."/>
            <person name="Wu Y.-H."/>
            <person name="Lai Q.-L."/>
            <person name="Shao Z.-Z."/>
            <person name="Wang C.-S."/>
            <person name="Wu M."/>
            <person name="Xu X.-W."/>
        </authorList>
    </citation>
    <scope>NUCLEOTIDE SEQUENCE [LARGE SCALE GENOMIC DNA]</scope>
    <source>
        <strain evidence="2 3">157</strain>
    </source>
</reference>
<dbReference type="InterPro" id="IPR036388">
    <property type="entry name" value="WH-like_DNA-bd_sf"/>
</dbReference>
<dbReference type="Proteomes" id="UP000231553">
    <property type="component" value="Unassembled WGS sequence"/>
</dbReference>
<dbReference type="RefSeq" id="WP_100162642.1">
    <property type="nucleotide sequence ID" value="NZ_PGTB01000038.1"/>
</dbReference>
<organism evidence="2 3">
    <name type="scientific">Pseudooceanicola lipolyticus</name>
    <dbReference type="NCBI Taxonomy" id="2029104"/>
    <lineage>
        <taxon>Bacteria</taxon>
        <taxon>Pseudomonadati</taxon>
        <taxon>Pseudomonadota</taxon>
        <taxon>Alphaproteobacteria</taxon>
        <taxon>Rhodobacterales</taxon>
        <taxon>Paracoccaceae</taxon>
        <taxon>Pseudooceanicola</taxon>
    </lineage>
</organism>
<dbReference type="GO" id="GO:0003700">
    <property type="term" value="F:DNA-binding transcription factor activity"/>
    <property type="evidence" value="ECO:0007669"/>
    <property type="project" value="InterPro"/>
</dbReference>
<dbReference type="OrthoDB" id="7559832at2"/>
<sequence length="160" mass="18382">MDKRAEVPMDQVEALGEIGLGNFVPYLMNRVIGRYNADLQGVLKQSNLTTAKMRTLAVLAVLPGLTINELSVYAVTEQSTMSRTLEAMEAAGLVRRVERSSDARVREIYLTEAGRAEFDRFWPIMWRDYHRMMEGIGAEERQQFLLTLQKMLNNIRHNEF</sequence>
<evidence type="ECO:0000259" key="1">
    <source>
        <dbReference type="PROSITE" id="PS50995"/>
    </source>
</evidence>
<accession>A0A2M8J1D2</accession>
<dbReference type="PANTHER" id="PTHR33164">
    <property type="entry name" value="TRANSCRIPTIONAL REGULATOR, MARR FAMILY"/>
    <property type="match status" value="1"/>
</dbReference>
<dbReference type="InterPro" id="IPR000835">
    <property type="entry name" value="HTH_MarR-typ"/>
</dbReference>
<dbReference type="AlphaFoldDB" id="A0A2M8J1D2"/>
<dbReference type="Gene3D" id="1.10.10.10">
    <property type="entry name" value="Winged helix-like DNA-binding domain superfamily/Winged helix DNA-binding domain"/>
    <property type="match status" value="1"/>
</dbReference>
<dbReference type="PROSITE" id="PS50995">
    <property type="entry name" value="HTH_MARR_2"/>
    <property type="match status" value="1"/>
</dbReference>
<evidence type="ECO:0000313" key="2">
    <source>
        <dbReference type="EMBL" id="PJE36558.1"/>
    </source>
</evidence>
<name>A0A2M8J1D2_9RHOB</name>
<protein>
    <submittedName>
        <fullName evidence="2">MarR family transcriptional regulator</fullName>
    </submittedName>
</protein>
<dbReference type="PANTHER" id="PTHR33164:SF57">
    <property type="entry name" value="MARR-FAMILY TRANSCRIPTIONAL REGULATOR"/>
    <property type="match status" value="1"/>
</dbReference>
<dbReference type="InterPro" id="IPR036390">
    <property type="entry name" value="WH_DNA-bd_sf"/>
</dbReference>
<dbReference type="SMART" id="SM00347">
    <property type="entry name" value="HTH_MARR"/>
    <property type="match status" value="1"/>
</dbReference>
<evidence type="ECO:0000313" key="3">
    <source>
        <dbReference type="Proteomes" id="UP000231553"/>
    </source>
</evidence>
<dbReference type="GO" id="GO:0006950">
    <property type="term" value="P:response to stress"/>
    <property type="evidence" value="ECO:0007669"/>
    <property type="project" value="TreeGrafter"/>
</dbReference>
<dbReference type="Pfam" id="PF12802">
    <property type="entry name" value="MarR_2"/>
    <property type="match status" value="1"/>
</dbReference>
<keyword evidence="3" id="KW-1185">Reference proteome</keyword>
<dbReference type="EMBL" id="PGTB01000038">
    <property type="protein sequence ID" value="PJE36558.1"/>
    <property type="molecule type" value="Genomic_DNA"/>
</dbReference>
<proteinExistence type="predicted"/>
<dbReference type="InterPro" id="IPR039422">
    <property type="entry name" value="MarR/SlyA-like"/>
</dbReference>
<comment type="caution">
    <text evidence="2">The sequence shown here is derived from an EMBL/GenBank/DDBJ whole genome shotgun (WGS) entry which is preliminary data.</text>
</comment>
<gene>
    <name evidence="2" type="ORF">CVM52_11500</name>
</gene>
<feature type="domain" description="HTH marR-type" evidence="1">
    <location>
        <begin position="21"/>
        <end position="153"/>
    </location>
</feature>